<gene>
    <name evidence="2" type="ORF">FRE64_07565</name>
</gene>
<evidence type="ECO:0000313" key="2">
    <source>
        <dbReference type="EMBL" id="QDZ39810.1"/>
    </source>
</evidence>
<feature type="transmembrane region" description="Helical" evidence="1">
    <location>
        <begin position="166"/>
        <end position="184"/>
    </location>
</feature>
<keyword evidence="3" id="KW-1185">Reference proteome</keyword>
<keyword evidence="1" id="KW-0472">Membrane</keyword>
<proteinExistence type="predicted"/>
<evidence type="ECO:0000313" key="3">
    <source>
        <dbReference type="Proteomes" id="UP000318453"/>
    </source>
</evidence>
<name>A0A5B8NNN9_9CHRO</name>
<sequence length="280" mass="31898">MYITKKTSNKLRLEHLLASNDLKSRKTNTIVGSLFAIGLGVFIAGWGNTVVTLNCDRQHEESCKITSGRIFGLLPARSEEIPLDELEKAKVEDRISTRRRTSSGRRRTTERTVYRATLITDRDEIPLTETWNSRSSYRHEQVDKINDFIDNSNQDSLSLSQGGNNWILLGFGVYFFLAGVRNYYKNVKRVKLPVDCFFDKDSGKMFLTKQSPSSNKTETESYPLDQIKQAEIVSTRKSGTNVHLVLQSGKNIKLDIWGSENNKQEIVESINHFLQIDNNA</sequence>
<organism evidence="2 3">
    <name type="scientific">Euhalothece natronophila Z-M001</name>
    <dbReference type="NCBI Taxonomy" id="522448"/>
    <lineage>
        <taxon>Bacteria</taxon>
        <taxon>Bacillati</taxon>
        <taxon>Cyanobacteriota</taxon>
        <taxon>Cyanophyceae</taxon>
        <taxon>Oscillatoriophycideae</taxon>
        <taxon>Chroococcales</taxon>
        <taxon>Halothecacae</taxon>
        <taxon>Halothece cluster</taxon>
        <taxon>Euhalothece</taxon>
    </lineage>
</organism>
<dbReference type="KEGG" id="enn:FRE64_07565"/>
<dbReference type="OrthoDB" id="581207at2"/>
<feature type="transmembrane region" description="Helical" evidence="1">
    <location>
        <begin position="29"/>
        <end position="47"/>
    </location>
</feature>
<dbReference type="Proteomes" id="UP000318453">
    <property type="component" value="Chromosome"/>
</dbReference>
<evidence type="ECO:0000256" key="1">
    <source>
        <dbReference type="SAM" id="Phobius"/>
    </source>
</evidence>
<dbReference type="RefSeq" id="WP_146295407.1">
    <property type="nucleotide sequence ID" value="NZ_CP042326.1"/>
</dbReference>
<keyword evidence="1" id="KW-1133">Transmembrane helix</keyword>
<dbReference type="EMBL" id="CP042326">
    <property type="protein sequence ID" value="QDZ39810.1"/>
    <property type="molecule type" value="Genomic_DNA"/>
</dbReference>
<reference evidence="2" key="1">
    <citation type="submission" date="2019-08" db="EMBL/GenBank/DDBJ databases">
        <title>Carotenoids and Carotenoid Binding Proteins in the Halophilic Cyanobacterium Euhalothece sp. ZM00.</title>
        <authorList>
            <person name="Cho S.M."/>
            <person name="Song J.Y."/>
            <person name="Park Y.-I."/>
        </authorList>
    </citation>
    <scope>NUCLEOTIDE SEQUENCE [LARGE SCALE GENOMIC DNA]</scope>
    <source>
        <strain evidence="2">Z-M001</strain>
    </source>
</reference>
<accession>A0A5B8NNN9</accession>
<protein>
    <submittedName>
        <fullName evidence="2">Uncharacterized protein</fullName>
    </submittedName>
</protein>
<dbReference type="AlphaFoldDB" id="A0A5B8NNN9"/>
<keyword evidence="1" id="KW-0812">Transmembrane</keyword>